<accession>A0AAV7U6S6</accession>
<proteinExistence type="predicted"/>
<dbReference type="AlphaFoldDB" id="A0AAV7U6S6"/>
<gene>
    <name evidence="1" type="ORF">NDU88_000886</name>
</gene>
<feature type="non-terminal residue" evidence="1">
    <location>
        <position position="1"/>
    </location>
</feature>
<dbReference type="Gene3D" id="3.60.10.10">
    <property type="entry name" value="Endonuclease/exonuclease/phosphatase"/>
    <property type="match status" value="1"/>
</dbReference>
<evidence type="ECO:0000313" key="2">
    <source>
        <dbReference type="Proteomes" id="UP001066276"/>
    </source>
</evidence>
<dbReference type="EMBL" id="JANPWB010000005">
    <property type="protein sequence ID" value="KAJ1184076.1"/>
    <property type="molecule type" value="Genomic_DNA"/>
</dbReference>
<sequence>SVPFLLTSYRIDQGGRYVVLEGKLDGKQLSLIGIYAPNTALPEFLNSLTPALLTNPAAPAIWGGDFNNTPDLTLDRSSPPTHSAANRCPEGPLATWASNMGLCDLWRMKHPQHREYSFYSVPHKVYTRIDLLWGTRDICTVTNGIEYLAKSLSDHSP</sequence>
<keyword evidence="2" id="KW-1185">Reference proteome</keyword>
<reference evidence="1" key="1">
    <citation type="journal article" date="2022" name="bioRxiv">
        <title>Sequencing and chromosome-scale assembly of the giantPleurodeles waltlgenome.</title>
        <authorList>
            <person name="Brown T."/>
            <person name="Elewa A."/>
            <person name="Iarovenko S."/>
            <person name="Subramanian E."/>
            <person name="Araus A.J."/>
            <person name="Petzold A."/>
            <person name="Susuki M."/>
            <person name="Suzuki K.-i.T."/>
            <person name="Hayashi T."/>
            <person name="Toyoda A."/>
            <person name="Oliveira C."/>
            <person name="Osipova E."/>
            <person name="Leigh N.D."/>
            <person name="Simon A."/>
            <person name="Yun M.H."/>
        </authorList>
    </citation>
    <scope>NUCLEOTIDE SEQUENCE</scope>
    <source>
        <strain evidence="1">20211129_DDA</strain>
        <tissue evidence="1">Liver</tissue>
    </source>
</reference>
<evidence type="ECO:0000313" key="1">
    <source>
        <dbReference type="EMBL" id="KAJ1184076.1"/>
    </source>
</evidence>
<name>A0AAV7U6S6_PLEWA</name>
<feature type="non-terminal residue" evidence="1">
    <location>
        <position position="157"/>
    </location>
</feature>
<protein>
    <recommendedName>
        <fullName evidence="3">Endonuclease/exonuclease/phosphatase domain-containing protein</fullName>
    </recommendedName>
</protein>
<dbReference type="Proteomes" id="UP001066276">
    <property type="component" value="Chromosome 3_1"/>
</dbReference>
<organism evidence="1 2">
    <name type="scientific">Pleurodeles waltl</name>
    <name type="common">Iberian ribbed newt</name>
    <dbReference type="NCBI Taxonomy" id="8319"/>
    <lineage>
        <taxon>Eukaryota</taxon>
        <taxon>Metazoa</taxon>
        <taxon>Chordata</taxon>
        <taxon>Craniata</taxon>
        <taxon>Vertebrata</taxon>
        <taxon>Euteleostomi</taxon>
        <taxon>Amphibia</taxon>
        <taxon>Batrachia</taxon>
        <taxon>Caudata</taxon>
        <taxon>Salamandroidea</taxon>
        <taxon>Salamandridae</taxon>
        <taxon>Pleurodelinae</taxon>
        <taxon>Pleurodeles</taxon>
    </lineage>
</organism>
<dbReference type="SUPFAM" id="SSF56219">
    <property type="entry name" value="DNase I-like"/>
    <property type="match status" value="1"/>
</dbReference>
<dbReference type="InterPro" id="IPR036691">
    <property type="entry name" value="Endo/exonu/phosph_ase_sf"/>
</dbReference>
<evidence type="ECO:0008006" key="3">
    <source>
        <dbReference type="Google" id="ProtNLM"/>
    </source>
</evidence>
<comment type="caution">
    <text evidence="1">The sequence shown here is derived from an EMBL/GenBank/DDBJ whole genome shotgun (WGS) entry which is preliminary data.</text>
</comment>